<reference evidence="1 2" key="1">
    <citation type="submission" date="2021-01" db="EMBL/GenBank/DDBJ databases">
        <title>Genomes of Escherichia coli STEC strains from raw meat-based diets for companion animals.</title>
        <authorList>
            <person name="Stevens M.J.A."/>
            <person name="Stephan R."/>
        </authorList>
    </citation>
    <scope>NUCLEOTIDE SEQUENCE [LARGE SCALE GENOMIC DNA]</scope>
    <source>
        <strain evidence="1 2">LSC1-58</strain>
    </source>
</reference>
<sequence>MISFKNFAEALGFNLGKYEVFTDMSDFELITQLMRREDYNRFIKGFVVEDEEHFMAYLYENFIDVRSLPEDENEVKDIINSKIPSIETEIAFVSSRFRKIFASSVIGDDIGADYSFYEKNIRKELYKGFFSHMLSSTRTVVPLRRIMLENYVWKKPSSGAGTERTLLLSSEDVDYLSEHDDELLFTLANESLSAVAPELMKYNSEGFSYAMHLSLDITKTDDEILSDLKKLLPIWRKELNLEEPEPKRTWGYLRERIIKYNIIPLMDLLMLAKFYTFGTKRRVPKRVLASMIYPNGERDGFGLEQTVIPFLEKIRPKIYKLLSEYKINKEK</sequence>
<comment type="caution">
    <text evidence="1">The sequence shown here is derived from an EMBL/GenBank/DDBJ whole genome shotgun (WGS) entry which is preliminary data.</text>
</comment>
<accession>A0ABD4P5F8</accession>
<gene>
    <name evidence="1" type="ORF">JNA65_02285</name>
</gene>
<evidence type="ECO:0000313" key="2">
    <source>
        <dbReference type="Proteomes" id="UP000615017"/>
    </source>
</evidence>
<dbReference type="Proteomes" id="UP000615017">
    <property type="component" value="Unassembled WGS sequence"/>
</dbReference>
<protein>
    <submittedName>
        <fullName evidence="1">Uncharacterized protein</fullName>
    </submittedName>
</protein>
<dbReference type="InterPro" id="IPR045664">
    <property type="entry name" value="DUF6387"/>
</dbReference>
<organism evidence="1 2">
    <name type="scientific">Escherichia coli</name>
    <dbReference type="NCBI Taxonomy" id="562"/>
    <lineage>
        <taxon>Bacteria</taxon>
        <taxon>Pseudomonadati</taxon>
        <taxon>Pseudomonadota</taxon>
        <taxon>Gammaproteobacteria</taxon>
        <taxon>Enterobacterales</taxon>
        <taxon>Enterobacteriaceae</taxon>
        <taxon>Escherichia</taxon>
    </lineage>
</organism>
<dbReference type="AlphaFoldDB" id="A0ABD4P5F8"/>
<dbReference type="EMBL" id="JAETYZ010000001">
    <property type="protein sequence ID" value="MBL6232757.1"/>
    <property type="molecule type" value="Genomic_DNA"/>
</dbReference>
<proteinExistence type="predicted"/>
<dbReference type="Pfam" id="PF19924">
    <property type="entry name" value="DUF6387"/>
    <property type="match status" value="1"/>
</dbReference>
<evidence type="ECO:0000313" key="1">
    <source>
        <dbReference type="EMBL" id="MBL6232757.1"/>
    </source>
</evidence>
<name>A0ABD4P5F8_ECOLX</name>
<dbReference type="RefSeq" id="WP_062874552.1">
    <property type="nucleotide sequence ID" value="NZ_CAJSHZ010000023.1"/>
</dbReference>